<organism evidence="11 12">
    <name type="scientific">Paenibacillus lignilyticus</name>
    <dbReference type="NCBI Taxonomy" id="1172615"/>
    <lineage>
        <taxon>Bacteria</taxon>
        <taxon>Bacillati</taxon>
        <taxon>Bacillota</taxon>
        <taxon>Bacilli</taxon>
        <taxon>Bacillales</taxon>
        <taxon>Paenibacillaceae</taxon>
        <taxon>Paenibacillus</taxon>
    </lineage>
</organism>
<evidence type="ECO:0000259" key="9">
    <source>
        <dbReference type="Pfam" id="PF05504"/>
    </source>
</evidence>
<dbReference type="RefSeq" id="WP_210664432.1">
    <property type="nucleotide sequence ID" value="NZ_JAGKSP010000039.1"/>
</dbReference>
<protein>
    <submittedName>
        <fullName evidence="11">Ger(X)C family spore germination protein</fullName>
    </submittedName>
</protein>
<dbReference type="PROSITE" id="PS51257">
    <property type="entry name" value="PROKAR_LIPOPROTEIN"/>
    <property type="match status" value="1"/>
</dbReference>
<dbReference type="PANTHER" id="PTHR35789">
    <property type="entry name" value="SPORE GERMINATION PROTEIN B3"/>
    <property type="match status" value="1"/>
</dbReference>
<feature type="chain" id="PRO_5045913963" evidence="8">
    <location>
        <begin position="22"/>
        <end position="354"/>
    </location>
</feature>
<comment type="similarity">
    <text evidence="2">Belongs to the GerABKC lipoprotein family.</text>
</comment>
<keyword evidence="4 8" id="KW-0732">Signal</keyword>
<dbReference type="InterPro" id="IPR008844">
    <property type="entry name" value="Spore_GerAC-like"/>
</dbReference>
<accession>A0ABS5CN95</accession>
<evidence type="ECO:0000313" key="11">
    <source>
        <dbReference type="EMBL" id="MBP3967335.1"/>
    </source>
</evidence>
<dbReference type="PANTHER" id="PTHR35789:SF1">
    <property type="entry name" value="SPORE GERMINATION PROTEIN B3"/>
    <property type="match status" value="1"/>
</dbReference>
<dbReference type="InterPro" id="IPR046953">
    <property type="entry name" value="Spore_GerAC-like_C"/>
</dbReference>
<keyword evidence="12" id="KW-1185">Reference proteome</keyword>
<keyword evidence="7" id="KW-0449">Lipoprotein</keyword>
<evidence type="ECO:0000313" key="12">
    <source>
        <dbReference type="Proteomes" id="UP000673394"/>
    </source>
</evidence>
<gene>
    <name evidence="11" type="ORF">I8J30_32210</name>
</gene>
<dbReference type="Pfam" id="PF05504">
    <property type="entry name" value="Spore_GerAC"/>
    <property type="match status" value="1"/>
</dbReference>
<evidence type="ECO:0000256" key="1">
    <source>
        <dbReference type="ARBA" id="ARBA00004635"/>
    </source>
</evidence>
<evidence type="ECO:0000256" key="5">
    <source>
        <dbReference type="ARBA" id="ARBA00023136"/>
    </source>
</evidence>
<dbReference type="Gene3D" id="3.30.300.210">
    <property type="entry name" value="Nutrient germinant receptor protein C, domain 3"/>
    <property type="match status" value="1"/>
</dbReference>
<dbReference type="Pfam" id="PF25198">
    <property type="entry name" value="Spore_GerAC_N"/>
    <property type="match status" value="1"/>
</dbReference>
<dbReference type="InterPro" id="IPR038501">
    <property type="entry name" value="Spore_GerAC_C_sf"/>
</dbReference>
<feature type="signal peptide" evidence="8">
    <location>
        <begin position="1"/>
        <end position="21"/>
    </location>
</feature>
<comment type="caution">
    <text evidence="11">The sequence shown here is derived from an EMBL/GenBank/DDBJ whole genome shotgun (WGS) entry which is preliminary data.</text>
</comment>
<keyword evidence="3" id="KW-0309">Germination</keyword>
<proteinExistence type="inferred from homology"/>
<dbReference type="NCBIfam" id="TIGR02887">
    <property type="entry name" value="spore_ger_x_C"/>
    <property type="match status" value="1"/>
</dbReference>
<evidence type="ECO:0000259" key="10">
    <source>
        <dbReference type="Pfam" id="PF25198"/>
    </source>
</evidence>
<evidence type="ECO:0000256" key="4">
    <source>
        <dbReference type="ARBA" id="ARBA00022729"/>
    </source>
</evidence>
<reference evidence="11 12" key="1">
    <citation type="submission" date="2021-04" db="EMBL/GenBank/DDBJ databases">
        <title>Paenibacillus sp. DLE-14 whole genome sequence.</title>
        <authorList>
            <person name="Ham Y.J."/>
        </authorList>
    </citation>
    <scope>NUCLEOTIDE SEQUENCE [LARGE SCALE GENOMIC DNA]</scope>
    <source>
        <strain evidence="11 12">DLE-14</strain>
    </source>
</reference>
<name>A0ABS5CN95_9BACL</name>
<comment type="subcellular location">
    <subcellularLocation>
        <location evidence="1">Membrane</location>
        <topology evidence="1">Lipid-anchor</topology>
    </subcellularLocation>
</comment>
<dbReference type="InterPro" id="IPR057336">
    <property type="entry name" value="GerAC_N"/>
</dbReference>
<evidence type="ECO:0000256" key="2">
    <source>
        <dbReference type="ARBA" id="ARBA00007886"/>
    </source>
</evidence>
<dbReference type="Proteomes" id="UP000673394">
    <property type="component" value="Unassembled WGS sequence"/>
</dbReference>
<evidence type="ECO:0000256" key="6">
    <source>
        <dbReference type="ARBA" id="ARBA00023139"/>
    </source>
</evidence>
<feature type="domain" description="Spore germination GerAC-like C-terminal" evidence="9">
    <location>
        <begin position="197"/>
        <end position="351"/>
    </location>
</feature>
<sequence length="354" mass="40227">MKRTFCVVLMICLLLTACVKQQILDRINLFIVASFDEVSRDQIEITLAVPQFQAGKPEVVSDELYSKTGRTSTGIRESIGTQMDKALQPGKLSVALFGKGKASSGIEKELDVLLRNAFFSRRMYLAVVDGMAKNLLREDFNKKDEKGMFLYHLLDANVRNGILPGQNLHEFEYALVGKGQDSFLPILQFQNDRIVVSGTALFKEDKYVATLDFNQSRLMKLLLKDMKQGIYEVKLDNGTFLAVENVGSTVKYHMKNEAIKISLSMNCKIREAVGNSTSNEQLRYLKQRFKQQLLQSANELITTLQKNAVDPLGLGDFARSRNRRWNEDDWMRKYPTMKVEVDVQVNLMESGIKL</sequence>
<evidence type="ECO:0000256" key="7">
    <source>
        <dbReference type="ARBA" id="ARBA00023288"/>
    </source>
</evidence>
<keyword evidence="6" id="KW-0564">Palmitate</keyword>
<evidence type="ECO:0000256" key="3">
    <source>
        <dbReference type="ARBA" id="ARBA00022544"/>
    </source>
</evidence>
<evidence type="ECO:0000256" key="8">
    <source>
        <dbReference type="SAM" id="SignalP"/>
    </source>
</evidence>
<keyword evidence="5" id="KW-0472">Membrane</keyword>
<dbReference type="EMBL" id="JAGKSP010000039">
    <property type="protein sequence ID" value="MBP3967335.1"/>
    <property type="molecule type" value="Genomic_DNA"/>
</dbReference>
<feature type="domain" description="Spore germination protein N-terminal" evidence="10">
    <location>
        <begin position="21"/>
        <end position="187"/>
    </location>
</feature>